<proteinExistence type="predicted"/>
<evidence type="ECO:0000259" key="2">
    <source>
        <dbReference type="Pfam" id="PF02668"/>
    </source>
</evidence>
<organism evidence="3">
    <name type="scientific">Chromera velia CCMP2878</name>
    <dbReference type="NCBI Taxonomy" id="1169474"/>
    <lineage>
        <taxon>Eukaryota</taxon>
        <taxon>Sar</taxon>
        <taxon>Alveolata</taxon>
        <taxon>Colpodellida</taxon>
        <taxon>Chromeraceae</taxon>
        <taxon>Chromera</taxon>
    </lineage>
</organism>
<keyword evidence="1" id="KW-0560">Oxidoreductase</keyword>
<dbReference type="InterPro" id="IPR042098">
    <property type="entry name" value="TauD-like_sf"/>
</dbReference>
<reference evidence="3" key="1">
    <citation type="submission" date="2014-11" db="EMBL/GenBank/DDBJ databases">
        <authorList>
            <person name="Otto D Thomas"/>
            <person name="Naeem Raeece"/>
        </authorList>
    </citation>
    <scope>NUCLEOTIDE SEQUENCE</scope>
</reference>
<protein>
    <recommendedName>
        <fullName evidence="2">TauD/TfdA-like domain-containing protein</fullName>
    </recommendedName>
</protein>
<dbReference type="Pfam" id="PF02668">
    <property type="entry name" value="TauD"/>
    <property type="match status" value="1"/>
</dbReference>
<feature type="domain" description="TauD/TfdA-like" evidence="2">
    <location>
        <begin position="73"/>
        <end position="317"/>
    </location>
</feature>
<dbReference type="GO" id="GO:0016491">
    <property type="term" value="F:oxidoreductase activity"/>
    <property type="evidence" value="ECO:0007669"/>
    <property type="project" value="UniProtKB-KW"/>
</dbReference>
<dbReference type="Gene3D" id="3.60.130.10">
    <property type="entry name" value="Clavaminate synthase-like"/>
    <property type="match status" value="1"/>
</dbReference>
<sequence length="454" mass="49223">METPSSSCKDCHSQTKLGGPACWTSEELLKSPFWGMRLTETELQELHEALTIAEPLVEWSEKKESDVAAVPLNVSKEIFPLNALARRLADVSEELEHGKGVVMIENIPVDRYSLDQLGIIYLGMSCYIGHVVLQSSSGLRSKSRGFSMPLGFIRAEMTGKTPLNGKQANNYFRLHTDRCDVISLLSIRTASRGGQARVASAVAIHDAMVERAPHLVPKLYEPVPRIWEGGSGVISLPVWDTLADGRFTTQISPSYIENAQHVNGVARLDGETIEAIDLVEEIGLELGHSFVQTPGMLTFLNNHMVYHGRTAWKHESDAEGRDGLNNGRLLLRTWISPFNSRALPSEGAHAESYRVMWGDVRAGAARGGLEPALAAGITQKAPELVEAYASGKAQYYGMYKRSYEGEDVLGDFVGGSVSTGMIGGVGEVGVEGGGGMEERTNTLASLLSHKTGAV</sequence>
<name>A0A0G4FSA5_9ALVE</name>
<evidence type="ECO:0000256" key="1">
    <source>
        <dbReference type="ARBA" id="ARBA00023002"/>
    </source>
</evidence>
<dbReference type="AlphaFoldDB" id="A0A0G4FSA5"/>
<evidence type="ECO:0000313" key="3">
    <source>
        <dbReference type="EMBL" id="CEM17107.1"/>
    </source>
</evidence>
<dbReference type="EMBL" id="CDMZ01000572">
    <property type="protein sequence ID" value="CEM17107.1"/>
    <property type="molecule type" value="Genomic_DNA"/>
</dbReference>
<dbReference type="SUPFAM" id="SSF51197">
    <property type="entry name" value="Clavaminate synthase-like"/>
    <property type="match status" value="1"/>
</dbReference>
<dbReference type="VEuPathDB" id="CryptoDB:Cvel_18374"/>
<accession>A0A0G4FSA5</accession>
<dbReference type="InterPro" id="IPR003819">
    <property type="entry name" value="TauD/TfdA-like"/>
</dbReference>
<gene>
    <name evidence="3" type="ORF">Cvel_18374</name>
</gene>